<dbReference type="InterPro" id="IPR015424">
    <property type="entry name" value="PyrdxlP-dep_Trfase"/>
</dbReference>
<dbReference type="GO" id="GO:0019346">
    <property type="term" value="P:transsulfuration"/>
    <property type="evidence" value="ECO:0007669"/>
    <property type="project" value="InterPro"/>
</dbReference>
<dbReference type="InterPro" id="IPR054542">
    <property type="entry name" value="Cys_met_metab_PP"/>
</dbReference>
<evidence type="ECO:0000256" key="2">
    <source>
        <dbReference type="ARBA" id="ARBA00009077"/>
    </source>
</evidence>
<evidence type="ECO:0000256" key="3">
    <source>
        <dbReference type="ARBA" id="ARBA00022679"/>
    </source>
</evidence>
<dbReference type="GO" id="GO:0006535">
    <property type="term" value="P:cysteine biosynthetic process from serine"/>
    <property type="evidence" value="ECO:0007669"/>
    <property type="project" value="TreeGrafter"/>
</dbReference>
<feature type="modified residue" description="N6-(pyridoxal phosphate)lysine" evidence="5">
    <location>
        <position position="208"/>
    </location>
</feature>
<evidence type="ECO:0000256" key="6">
    <source>
        <dbReference type="RuleBase" id="RU362118"/>
    </source>
</evidence>
<evidence type="ECO:0000313" key="7">
    <source>
        <dbReference type="EMBL" id="AGA66540.1"/>
    </source>
</evidence>
<dbReference type="FunFam" id="3.40.640.10:FF:000035">
    <property type="entry name" value="O-succinylhomoserine sulfhydrylase"/>
    <property type="match status" value="1"/>
</dbReference>
<dbReference type="PIRSF" id="PIRSF001434">
    <property type="entry name" value="CGS"/>
    <property type="match status" value="1"/>
</dbReference>
<evidence type="ECO:0000256" key="1">
    <source>
        <dbReference type="ARBA" id="ARBA00001933"/>
    </source>
</evidence>
<dbReference type="InterPro" id="IPR000277">
    <property type="entry name" value="Cys/Met-Metab_PyrdxlP-dep_enz"/>
</dbReference>
<name>A0A3B6VL50_BRAPL</name>
<dbReference type="Gene3D" id="3.40.640.10">
    <property type="entry name" value="Type I PLP-dependent aspartate aminotransferase-like (Major domain)"/>
    <property type="match status" value="1"/>
</dbReference>
<dbReference type="GO" id="GO:0030170">
    <property type="term" value="F:pyridoxal phosphate binding"/>
    <property type="evidence" value="ECO:0007669"/>
    <property type="project" value="InterPro"/>
</dbReference>
<dbReference type="SUPFAM" id="SSF53383">
    <property type="entry name" value="PLP-dependent transferases"/>
    <property type="match status" value="1"/>
</dbReference>
<proteinExistence type="inferred from homology"/>
<keyword evidence="4 5" id="KW-0663">Pyridoxal phosphate</keyword>
<dbReference type="GO" id="GO:0071269">
    <property type="term" value="P:L-homocysteine biosynthetic process"/>
    <property type="evidence" value="ECO:0007669"/>
    <property type="project" value="TreeGrafter"/>
</dbReference>
<evidence type="ECO:0000313" key="8">
    <source>
        <dbReference type="Proteomes" id="UP000010793"/>
    </source>
</evidence>
<dbReference type="AlphaFoldDB" id="A0A3B6VL50"/>
<dbReference type="InterPro" id="IPR015421">
    <property type="entry name" value="PyrdxlP-dep_Trfase_major"/>
</dbReference>
<evidence type="ECO:0000256" key="4">
    <source>
        <dbReference type="ARBA" id="ARBA00022898"/>
    </source>
</evidence>
<dbReference type="PROSITE" id="PS00868">
    <property type="entry name" value="CYS_MET_METAB_PP"/>
    <property type="match status" value="1"/>
</dbReference>
<accession>A0A3B6VL50</accession>
<comment type="similarity">
    <text evidence="2 6">Belongs to the trans-sulfuration enzymes family.</text>
</comment>
<protein>
    <submittedName>
        <fullName evidence="7">O-acetylhomoserine-O-acetylserine sulfhydrylase</fullName>
    </submittedName>
</protein>
<dbReference type="Gene3D" id="3.90.1150.10">
    <property type="entry name" value="Aspartate Aminotransferase, domain 1"/>
    <property type="match status" value="1"/>
</dbReference>
<keyword evidence="8" id="KW-1185">Reference proteome</keyword>
<keyword evidence="3" id="KW-0808">Transferase</keyword>
<dbReference type="RefSeq" id="WP_015274465.1">
    <property type="nucleotide sequence ID" value="NC_019908.1"/>
</dbReference>
<dbReference type="InterPro" id="IPR015422">
    <property type="entry name" value="PyrdxlP-dep_Trfase_small"/>
</dbReference>
<dbReference type="Pfam" id="PF01053">
    <property type="entry name" value="Cys_Met_Meta_PP"/>
    <property type="match status" value="1"/>
</dbReference>
<gene>
    <name evidence="7" type="ORF">BPP43_06510</name>
</gene>
<dbReference type="Proteomes" id="UP000010793">
    <property type="component" value="Chromosome"/>
</dbReference>
<dbReference type="PANTHER" id="PTHR43797">
    <property type="entry name" value="HOMOCYSTEINE/CYSTEINE SYNTHASE"/>
    <property type="match status" value="1"/>
</dbReference>
<dbReference type="CDD" id="cd00614">
    <property type="entry name" value="CGS_like"/>
    <property type="match status" value="1"/>
</dbReference>
<sequence length="432" mass="48100">MSRQLKFETLSVHAGQENNDVFGSRGVPIYKTTSYMFKNSKHAADLFDLKELGYIYTRLGDPTTDVLEKRITAMENGKSSIAVSSGTSAIFNTMITICEAGDEILSSFSLYGGTYSQFAAILPKFGINTNFVDAKDPKNFENAITKKTKAIYIETISNPSLDFTDIEEVAKIAHNNNIPLIVDGTFTTPYLLQTINYGADIVINSLTKWIGGHGSSVGGAVTDAGKFNWKDDKFTLFTQPDANYHGLKWAYDLPDELRDIAFTMRFRTVPLRNLGACLSPDNSWVFIQGMESLPLRMDRHSFNAMKVAEFLEKDDRVEWVRYPGLKNDASYNVAKKYLKDDKFGGMVVFGIKGGYDAAVKFIDNIKLFSHLVNVGDVKSLVAHPASTTHSQLSEEELINAGITKNFIRLSIGIEHIDDILYYLDEALTIASK</sequence>
<evidence type="ECO:0000256" key="5">
    <source>
        <dbReference type="PIRSR" id="PIRSR001434-2"/>
    </source>
</evidence>
<reference evidence="7 8" key="1">
    <citation type="journal article" date="2013" name="Genome Announc.">
        <title>Complete Genome Sequence of the Porcine Strain Brachyspira pilosicoli P43/6/78(T.).</title>
        <authorList>
            <person name="Lin C."/>
            <person name="den Bakker H.C."/>
            <person name="Suzuki H."/>
            <person name="Lefebure T."/>
            <person name="Ponnala L."/>
            <person name="Sun Q."/>
            <person name="Stanhope M.J."/>
            <person name="Wiedmann M."/>
            <person name="Duhamel G.E."/>
        </authorList>
    </citation>
    <scope>NUCLEOTIDE SEQUENCE [LARGE SCALE GENOMIC DNA]</scope>
    <source>
        <strain evidence="7 8">P43/6/78</strain>
    </source>
</reference>
<dbReference type="InterPro" id="IPR006235">
    <property type="entry name" value="OAc-hSer/O-AcSer_sulfhydrylase"/>
</dbReference>
<dbReference type="GO" id="GO:0005737">
    <property type="term" value="C:cytoplasm"/>
    <property type="evidence" value="ECO:0007669"/>
    <property type="project" value="TreeGrafter"/>
</dbReference>
<organism evidence="7 8">
    <name type="scientific">Brachyspira pilosicoli P43/6/78</name>
    <dbReference type="NCBI Taxonomy" id="1042417"/>
    <lineage>
        <taxon>Bacteria</taxon>
        <taxon>Pseudomonadati</taxon>
        <taxon>Spirochaetota</taxon>
        <taxon>Spirochaetia</taxon>
        <taxon>Brachyspirales</taxon>
        <taxon>Brachyspiraceae</taxon>
        <taxon>Brachyspira</taxon>
    </lineage>
</organism>
<dbReference type="GO" id="GO:0003961">
    <property type="term" value="F:O-acetylhomoserine aminocarboxypropyltransferase activity"/>
    <property type="evidence" value="ECO:0007669"/>
    <property type="project" value="TreeGrafter"/>
</dbReference>
<dbReference type="KEGG" id="bpip:BPP43_06510"/>
<comment type="cofactor">
    <cofactor evidence="1 6">
        <name>pyridoxal 5'-phosphate</name>
        <dbReference type="ChEBI" id="CHEBI:597326"/>
    </cofactor>
</comment>
<dbReference type="PANTHER" id="PTHR43797:SF2">
    <property type="entry name" value="HOMOCYSTEINE_CYSTEINE SYNTHASE"/>
    <property type="match status" value="1"/>
</dbReference>
<dbReference type="GO" id="GO:0004124">
    <property type="term" value="F:cysteine synthase activity"/>
    <property type="evidence" value="ECO:0007669"/>
    <property type="project" value="TreeGrafter"/>
</dbReference>
<dbReference type="NCBIfam" id="TIGR01326">
    <property type="entry name" value="OAH_OAS_sulfhy"/>
    <property type="match status" value="1"/>
</dbReference>
<dbReference type="EMBL" id="CP002873">
    <property type="protein sequence ID" value="AGA66540.1"/>
    <property type="molecule type" value="Genomic_DNA"/>
</dbReference>